<evidence type="ECO:0000313" key="2">
    <source>
        <dbReference type="Proteomes" id="UP000054549"/>
    </source>
</evidence>
<protein>
    <submittedName>
        <fullName evidence="1">Uncharacterized protein</fullName>
    </submittedName>
</protein>
<sequence length="78" mass="8163">MIVSLVVSGSGRLAVADLHSSAMANSRALIISVMEATNHSYLAFALICVSTHTSHFQLGTSASGKPLPVLNNVLISHF</sequence>
<keyword evidence="2" id="KW-1185">Reference proteome</keyword>
<evidence type="ECO:0000313" key="1">
    <source>
        <dbReference type="EMBL" id="KIL66538.1"/>
    </source>
</evidence>
<organism evidence="1 2">
    <name type="scientific">Amanita muscaria (strain Koide BX008)</name>
    <dbReference type="NCBI Taxonomy" id="946122"/>
    <lineage>
        <taxon>Eukaryota</taxon>
        <taxon>Fungi</taxon>
        <taxon>Dikarya</taxon>
        <taxon>Basidiomycota</taxon>
        <taxon>Agaricomycotina</taxon>
        <taxon>Agaricomycetes</taxon>
        <taxon>Agaricomycetidae</taxon>
        <taxon>Agaricales</taxon>
        <taxon>Pluteineae</taxon>
        <taxon>Amanitaceae</taxon>
        <taxon>Amanita</taxon>
    </lineage>
</organism>
<proteinExistence type="predicted"/>
<name>A0A0C2XCG5_AMAMK</name>
<dbReference type="InParanoid" id="A0A0C2XCG5"/>
<dbReference type="AlphaFoldDB" id="A0A0C2XCG5"/>
<dbReference type="HOGENOM" id="CLU_2621506_0_0_1"/>
<reference evidence="1 2" key="1">
    <citation type="submission" date="2014-04" db="EMBL/GenBank/DDBJ databases">
        <title>Evolutionary Origins and Diversification of the Mycorrhizal Mutualists.</title>
        <authorList>
            <consortium name="DOE Joint Genome Institute"/>
            <consortium name="Mycorrhizal Genomics Consortium"/>
            <person name="Kohler A."/>
            <person name="Kuo A."/>
            <person name="Nagy L.G."/>
            <person name="Floudas D."/>
            <person name="Copeland A."/>
            <person name="Barry K.W."/>
            <person name="Cichocki N."/>
            <person name="Veneault-Fourrey C."/>
            <person name="LaButti K."/>
            <person name="Lindquist E.A."/>
            <person name="Lipzen A."/>
            <person name="Lundell T."/>
            <person name="Morin E."/>
            <person name="Murat C."/>
            <person name="Riley R."/>
            <person name="Ohm R."/>
            <person name="Sun H."/>
            <person name="Tunlid A."/>
            <person name="Henrissat B."/>
            <person name="Grigoriev I.V."/>
            <person name="Hibbett D.S."/>
            <person name="Martin F."/>
        </authorList>
    </citation>
    <scope>NUCLEOTIDE SEQUENCE [LARGE SCALE GENOMIC DNA]</scope>
    <source>
        <strain evidence="1 2">Koide BX008</strain>
    </source>
</reference>
<dbReference type="Proteomes" id="UP000054549">
    <property type="component" value="Unassembled WGS sequence"/>
</dbReference>
<dbReference type="EMBL" id="KN818235">
    <property type="protein sequence ID" value="KIL66538.1"/>
    <property type="molecule type" value="Genomic_DNA"/>
</dbReference>
<accession>A0A0C2XCG5</accession>
<gene>
    <name evidence="1" type="ORF">M378DRAFT_160519</name>
</gene>